<dbReference type="Gene3D" id="3.40.50.10610">
    <property type="entry name" value="ABC-type transport auxiliary lipoprotein component"/>
    <property type="match status" value="1"/>
</dbReference>
<dbReference type="Pfam" id="PF03783">
    <property type="entry name" value="CsgG"/>
    <property type="match status" value="1"/>
</dbReference>
<proteinExistence type="predicted"/>
<evidence type="ECO:0000256" key="1">
    <source>
        <dbReference type="PROSITE-ProRule" id="PRU00339"/>
    </source>
</evidence>
<dbReference type="AlphaFoldDB" id="A0AA48GU95"/>
<evidence type="ECO:0000313" key="3">
    <source>
        <dbReference type="EMBL" id="BDU75760.1"/>
    </source>
</evidence>
<dbReference type="Proteomes" id="UP001228113">
    <property type="component" value="Chromosome"/>
</dbReference>
<dbReference type="EMBL" id="AP027081">
    <property type="protein sequence ID" value="BDU75760.1"/>
    <property type="molecule type" value="Genomic_DNA"/>
</dbReference>
<dbReference type="InterPro" id="IPR019734">
    <property type="entry name" value="TPR_rpt"/>
</dbReference>
<dbReference type="InterPro" id="IPR011990">
    <property type="entry name" value="TPR-like_helical_dom_sf"/>
</dbReference>
<dbReference type="GO" id="GO:0030288">
    <property type="term" value="C:outer membrane-bounded periplasmic space"/>
    <property type="evidence" value="ECO:0007669"/>
    <property type="project" value="InterPro"/>
</dbReference>
<dbReference type="SUPFAM" id="SSF48452">
    <property type="entry name" value="TPR-like"/>
    <property type="match status" value="1"/>
</dbReference>
<feature type="signal peptide" evidence="2">
    <location>
        <begin position="1"/>
        <end position="18"/>
    </location>
</feature>
<keyword evidence="1" id="KW-0802">TPR repeat</keyword>
<dbReference type="PROSITE" id="PS50005">
    <property type="entry name" value="TPR"/>
    <property type="match status" value="1"/>
</dbReference>
<evidence type="ECO:0000313" key="4">
    <source>
        <dbReference type="Proteomes" id="UP001228113"/>
    </source>
</evidence>
<accession>A0AA48GU95</accession>
<dbReference type="SMART" id="SM00028">
    <property type="entry name" value="TPR"/>
    <property type="match status" value="1"/>
</dbReference>
<dbReference type="InterPro" id="IPR005534">
    <property type="entry name" value="Curli_assmbl/transp-comp_CsgG"/>
</dbReference>
<sequence length="376" mass="40831">MRMPAVLLAAAVSTGAQAQLFQRLFNPEVEVTLTHPPGLGLQVRRVAFAPVTDRASAELADALAVDLAAQGTLEVMDRANLDKVLAEQKLGASGLADEATAVALGRLIGAPVLLIVKTHAFRTREVPLTAQHTVRDLQGAERQVTTYISRTEAELSATLQVVDCATGRLYRGLRLSASPYLASESMTGRPPYPSSVEAKDRAVQEVLRDLRRLLLPWTERRRLVFYDDRDFGMKAAYGRVRAGDAAGALRLSLEARDLAQADPAAKPRQRARAQYNAGICHFIQGDYAAALPLLEAAQGLEPGNGIFLEALAECRKAQGLLEACRRVEARSGAPSEKAGRSPSLEERLRILEDLRAKGLLSEEEAARRKAELLQEI</sequence>
<keyword evidence="4" id="KW-1185">Reference proteome</keyword>
<reference evidence="3" key="1">
    <citation type="journal article" date="2023" name="Int. J. Syst. Evol. Microbiol.">
        <title>Mesoterricola silvestris gen. nov., sp. nov., Mesoterricola sediminis sp. nov., Geothrix oryzae sp. nov., Geothrix edaphica sp. nov., Geothrix rubra sp. nov., and Geothrix limicola sp. nov., six novel members of Acidobacteriota isolated from soils.</title>
        <authorList>
            <person name="Itoh H."/>
            <person name="Sugisawa Y."/>
            <person name="Mise K."/>
            <person name="Xu Z."/>
            <person name="Kuniyasu M."/>
            <person name="Ushijima N."/>
            <person name="Kawano K."/>
            <person name="Kobayashi E."/>
            <person name="Shiratori Y."/>
            <person name="Masuda Y."/>
            <person name="Senoo K."/>
        </authorList>
    </citation>
    <scope>NUCLEOTIDE SEQUENCE</scope>
    <source>
        <strain evidence="3">W786</strain>
    </source>
</reference>
<feature type="chain" id="PRO_5041236258" description="SHOCT domain-containing protein" evidence="2">
    <location>
        <begin position="19"/>
        <end position="376"/>
    </location>
</feature>
<feature type="repeat" description="TPR" evidence="1">
    <location>
        <begin position="271"/>
        <end position="304"/>
    </location>
</feature>
<dbReference type="RefSeq" id="WP_279341727.1">
    <property type="nucleotide sequence ID" value="NZ_AP027081.1"/>
</dbReference>
<evidence type="ECO:0008006" key="5">
    <source>
        <dbReference type="Google" id="ProtNLM"/>
    </source>
</evidence>
<evidence type="ECO:0000256" key="2">
    <source>
        <dbReference type="SAM" id="SignalP"/>
    </source>
</evidence>
<dbReference type="Gene3D" id="1.25.40.10">
    <property type="entry name" value="Tetratricopeptide repeat domain"/>
    <property type="match status" value="1"/>
</dbReference>
<dbReference type="KEGG" id="msea:METESE_07180"/>
<gene>
    <name evidence="3" type="ORF">METESE_07180</name>
</gene>
<name>A0AA48GU95_9BACT</name>
<protein>
    <recommendedName>
        <fullName evidence="5">SHOCT domain-containing protein</fullName>
    </recommendedName>
</protein>
<organism evidence="3 4">
    <name type="scientific">Mesoterricola sediminis</name>
    <dbReference type="NCBI Taxonomy" id="2927980"/>
    <lineage>
        <taxon>Bacteria</taxon>
        <taxon>Pseudomonadati</taxon>
        <taxon>Acidobacteriota</taxon>
        <taxon>Holophagae</taxon>
        <taxon>Holophagales</taxon>
        <taxon>Holophagaceae</taxon>
        <taxon>Mesoterricola</taxon>
    </lineage>
</organism>
<keyword evidence="2" id="KW-0732">Signal</keyword>